<evidence type="ECO:0000256" key="4">
    <source>
        <dbReference type="SAM" id="SignalP"/>
    </source>
</evidence>
<dbReference type="GO" id="GO:0006689">
    <property type="term" value="P:ganglioside catabolic process"/>
    <property type="evidence" value="ECO:0007669"/>
    <property type="project" value="TreeGrafter"/>
</dbReference>
<comment type="similarity">
    <text evidence="2">Belongs to the glycosyl hydrolase 33 family.</text>
</comment>
<dbReference type="Gene3D" id="2.120.10.10">
    <property type="match status" value="1"/>
</dbReference>
<evidence type="ECO:0000256" key="3">
    <source>
        <dbReference type="ARBA" id="ARBA00012733"/>
    </source>
</evidence>
<organism evidence="5">
    <name type="scientific">Prevotella sp. GTC17253</name>
    <dbReference type="NCBI Taxonomy" id="3236793"/>
    <lineage>
        <taxon>Bacteria</taxon>
        <taxon>Pseudomonadati</taxon>
        <taxon>Bacteroidota</taxon>
        <taxon>Bacteroidia</taxon>
        <taxon>Bacteroidales</taxon>
        <taxon>Prevotellaceae</taxon>
        <taxon>Prevotella</taxon>
    </lineage>
</organism>
<accession>A0AB33IQC6</accession>
<evidence type="ECO:0000256" key="2">
    <source>
        <dbReference type="ARBA" id="ARBA00009348"/>
    </source>
</evidence>
<dbReference type="CDD" id="cd15482">
    <property type="entry name" value="Sialidase_non-viral"/>
    <property type="match status" value="1"/>
</dbReference>
<dbReference type="PANTHER" id="PTHR10628">
    <property type="entry name" value="SIALIDASE"/>
    <property type="match status" value="1"/>
</dbReference>
<proteinExistence type="inferred from homology"/>
<evidence type="ECO:0000256" key="1">
    <source>
        <dbReference type="ARBA" id="ARBA00000427"/>
    </source>
</evidence>
<feature type="chain" id="PRO_5044201757" description="exo-alpha-sialidase" evidence="4">
    <location>
        <begin position="20"/>
        <end position="405"/>
    </location>
</feature>
<dbReference type="GO" id="GO:0005737">
    <property type="term" value="C:cytoplasm"/>
    <property type="evidence" value="ECO:0007669"/>
    <property type="project" value="TreeGrafter"/>
</dbReference>
<dbReference type="PANTHER" id="PTHR10628:SF30">
    <property type="entry name" value="EXO-ALPHA-SIALIDASE"/>
    <property type="match status" value="1"/>
</dbReference>
<dbReference type="EMBL" id="AP035785">
    <property type="protein sequence ID" value="BFO71694.1"/>
    <property type="molecule type" value="Genomic_DNA"/>
</dbReference>
<dbReference type="EC" id="3.2.1.18" evidence="3"/>
<keyword evidence="4" id="KW-0732">Signal</keyword>
<dbReference type="Pfam" id="PF02012">
    <property type="entry name" value="BNR"/>
    <property type="match status" value="1"/>
</dbReference>
<dbReference type="InterPro" id="IPR002860">
    <property type="entry name" value="BNR_rpt"/>
</dbReference>
<protein>
    <recommendedName>
        <fullName evidence="3">exo-alpha-sialidase</fullName>
        <ecNumber evidence="3">3.2.1.18</ecNumber>
    </recommendedName>
</protein>
<dbReference type="GO" id="GO:0009313">
    <property type="term" value="P:oligosaccharide catabolic process"/>
    <property type="evidence" value="ECO:0007669"/>
    <property type="project" value="TreeGrafter"/>
</dbReference>
<feature type="signal peptide" evidence="4">
    <location>
        <begin position="1"/>
        <end position="19"/>
    </location>
</feature>
<evidence type="ECO:0000313" key="5">
    <source>
        <dbReference type="EMBL" id="BFO71694.1"/>
    </source>
</evidence>
<gene>
    <name evidence="5" type="ORF">GTC17253_16600</name>
</gene>
<dbReference type="GO" id="GO:0016020">
    <property type="term" value="C:membrane"/>
    <property type="evidence" value="ECO:0007669"/>
    <property type="project" value="TreeGrafter"/>
</dbReference>
<reference evidence="5" key="1">
    <citation type="submission" date="2024-07" db="EMBL/GenBank/DDBJ databases">
        <title>Complete genome sequence of Prevotella sp. YM-2024 GTC17253.</title>
        <authorList>
            <person name="Hayashi M."/>
            <person name="Muto Y."/>
            <person name="Tanaka K."/>
            <person name="Niwa H."/>
        </authorList>
    </citation>
    <scope>NUCLEOTIDE SEQUENCE</scope>
    <source>
        <strain evidence="5">GTC17253</strain>
    </source>
</reference>
<dbReference type="InterPro" id="IPR026856">
    <property type="entry name" value="Sialidase_fam"/>
</dbReference>
<sequence>MRHFFLTAALAVFALCSQAGRFQQILFRTLPDSIPYRIPAIAQARNGNIIAVSDFRYCGSDIGYGAVDLHFRESSDQGMTWSAERKLADGTGDESAIKWNYAFGDCALVADRTSSRVLAIGVCGKTPYHKARRNNPNRVARFYSNDNGHTWDQGEEITEKIYRLFDKHKDGPVQSLFFGSGKIHQSRYVKVGRYYRLYAALCTLQGNFVVYSDDFGKSWKALGGTTQSPCPKGDEPKCEELPDGSVILSSRANGRLFNVYTFTNVKKGRGSWDVPMKSPSFEGIQNACNGEILVVKARRASDNADVWLALQSVPFGPQRRHVGFYYRELPTTHIGTAGLVTGWTRGLQVSQQLSAYSTMTQLIGGNIGFLWEEGPTNYNIVYEMLSISEITGGRYFTPTLTRNTL</sequence>
<name>A0AB33IQC6_9BACT</name>
<dbReference type="AlphaFoldDB" id="A0AB33IQC6"/>
<dbReference type="SUPFAM" id="SSF50939">
    <property type="entry name" value="Sialidases"/>
    <property type="match status" value="1"/>
</dbReference>
<dbReference type="InterPro" id="IPR036278">
    <property type="entry name" value="Sialidase_sf"/>
</dbReference>
<comment type="catalytic activity">
    <reaction evidence="1">
        <text>Hydrolysis of alpha-(2-&gt;3)-, alpha-(2-&gt;6)-, alpha-(2-&gt;8)- glycosidic linkages of terminal sialic acid residues in oligosaccharides, glycoproteins, glycolipids, colominic acid and synthetic substrates.</text>
        <dbReference type="EC" id="3.2.1.18"/>
    </reaction>
</comment>
<dbReference type="GO" id="GO:0004308">
    <property type="term" value="F:exo-alpha-sialidase activity"/>
    <property type="evidence" value="ECO:0007669"/>
    <property type="project" value="UniProtKB-EC"/>
</dbReference>